<comment type="caution">
    <text evidence="4">The sequence shown here is derived from an EMBL/GenBank/DDBJ whole genome shotgun (WGS) entry which is preliminary data.</text>
</comment>
<dbReference type="InterPro" id="IPR036761">
    <property type="entry name" value="TTHA0802/YceI-like_sf"/>
</dbReference>
<keyword evidence="5" id="KW-1185">Reference proteome</keyword>
<evidence type="ECO:0000313" key="4">
    <source>
        <dbReference type="EMBL" id="MFB9730877.1"/>
    </source>
</evidence>
<dbReference type="PANTHER" id="PTHR34406:SF1">
    <property type="entry name" value="PROTEIN YCEI"/>
    <property type="match status" value="1"/>
</dbReference>
<protein>
    <submittedName>
        <fullName evidence="4">YceI family protein</fullName>
    </submittedName>
</protein>
<dbReference type="Gene3D" id="2.40.128.110">
    <property type="entry name" value="Lipid/polyisoprenoid-binding, YceI-like"/>
    <property type="match status" value="1"/>
</dbReference>
<dbReference type="SMART" id="SM00867">
    <property type="entry name" value="YceI"/>
    <property type="match status" value="1"/>
</dbReference>
<reference evidence="4 5" key="1">
    <citation type="submission" date="2024-09" db="EMBL/GenBank/DDBJ databases">
        <authorList>
            <person name="Sun Q."/>
            <person name="Mori K."/>
        </authorList>
    </citation>
    <scope>NUCLEOTIDE SEQUENCE [LARGE SCALE GENOMIC DNA]</scope>
    <source>
        <strain evidence="4 5">JCM 12763</strain>
    </source>
</reference>
<feature type="compositionally biased region" description="Polar residues" evidence="2">
    <location>
        <begin position="13"/>
        <end position="27"/>
    </location>
</feature>
<evidence type="ECO:0000256" key="1">
    <source>
        <dbReference type="ARBA" id="ARBA00008812"/>
    </source>
</evidence>
<feature type="domain" description="Lipid/polyisoprenoid-binding YceI-like" evidence="3">
    <location>
        <begin position="47"/>
        <end position="216"/>
    </location>
</feature>
<dbReference type="InterPro" id="IPR007372">
    <property type="entry name" value="Lipid/polyisoprenoid-bd_YceI"/>
</dbReference>
<feature type="region of interest" description="Disordered" evidence="2">
    <location>
        <begin position="11"/>
        <end position="32"/>
    </location>
</feature>
<dbReference type="Proteomes" id="UP001589613">
    <property type="component" value="Unassembled WGS sequence"/>
</dbReference>
<dbReference type="PANTHER" id="PTHR34406">
    <property type="entry name" value="PROTEIN YCEI"/>
    <property type="match status" value="1"/>
</dbReference>
<gene>
    <name evidence="4" type="ORF">ACFFN0_02335</name>
</gene>
<evidence type="ECO:0000256" key="2">
    <source>
        <dbReference type="SAM" id="MobiDB-lite"/>
    </source>
</evidence>
<organism evidence="4 5">
    <name type="scientific">Ornithinimicrobium kibberense</name>
    <dbReference type="NCBI Taxonomy" id="282060"/>
    <lineage>
        <taxon>Bacteria</taxon>
        <taxon>Bacillati</taxon>
        <taxon>Actinomycetota</taxon>
        <taxon>Actinomycetes</taxon>
        <taxon>Micrococcales</taxon>
        <taxon>Ornithinimicrobiaceae</taxon>
        <taxon>Ornithinimicrobium</taxon>
    </lineage>
</organism>
<dbReference type="RefSeq" id="WP_141339385.1">
    <property type="nucleotide sequence ID" value="NZ_JBHMAX010000005.1"/>
</dbReference>
<dbReference type="SUPFAM" id="SSF101874">
    <property type="entry name" value="YceI-like"/>
    <property type="match status" value="1"/>
</dbReference>
<sequence>MGLFDWFTKKSDTAPSRTKTTASSPATDRSVPAAAETETAAAELDGTWTIDPSHSSLGFVARHAMVTNVRGTFDEFEGSGVVDTDDLSASHATVVMQAASINTGAADRDAHLRSADFFDVETYPEVRYSTTSVERVDEETFRLDGELTIKDVTRPLSVELTSTGLAQDPFGNLRAGFEGETSINRKDWGLTWNAALETGGVLVGEKIKLVLDVSAIKSV</sequence>
<comment type="similarity">
    <text evidence="1">Belongs to the UPF0312 family.</text>
</comment>
<dbReference type="Pfam" id="PF04264">
    <property type="entry name" value="YceI"/>
    <property type="match status" value="1"/>
</dbReference>
<name>A0ABV5UZA4_9MICO</name>
<dbReference type="EMBL" id="JBHMAX010000005">
    <property type="protein sequence ID" value="MFB9730877.1"/>
    <property type="molecule type" value="Genomic_DNA"/>
</dbReference>
<evidence type="ECO:0000313" key="5">
    <source>
        <dbReference type="Proteomes" id="UP001589613"/>
    </source>
</evidence>
<proteinExistence type="inferred from homology"/>
<evidence type="ECO:0000259" key="3">
    <source>
        <dbReference type="SMART" id="SM00867"/>
    </source>
</evidence>
<accession>A0ABV5UZA4</accession>